<dbReference type="InterPro" id="IPR036397">
    <property type="entry name" value="RNaseH_sf"/>
</dbReference>
<feature type="binding site" evidence="14 15">
    <location>
        <position position="75"/>
    </location>
    <ligand>
        <name>a divalent metal cation</name>
        <dbReference type="ChEBI" id="CHEBI:60240"/>
    </ligand>
</feature>
<evidence type="ECO:0000256" key="15">
    <source>
        <dbReference type="PROSITE-ProRule" id="PRU01319"/>
    </source>
</evidence>
<comment type="caution">
    <text evidence="18">The sequence shown here is derived from an EMBL/GenBank/DDBJ whole genome shotgun (WGS) entry which is preliminary data.</text>
</comment>
<reference evidence="18 19" key="1">
    <citation type="journal article" date="2018" name="Front. Microbiol.">
        <title>Description and Comparative Genomics of Macrococcus caseolyticus subsp. hominis subsp. nov., Macrococcus goetzii sp. nov., Macrococcus epidermidis sp. nov., and Macrococcus bohemicus sp. nov., Novel Macrococci From Human Clinical Material With Virulence Potential and Suspected Uptake of Foreign DNA by Natural Transformation.</title>
        <authorList>
            <person name="Maslanova I."/>
            <person name="Wertheimer Z."/>
            <person name="Sedlacek I."/>
            <person name="Svec P."/>
            <person name="Indrakova A."/>
            <person name="Kovarovic V."/>
            <person name="Schumann P."/>
            <person name="Sproer C."/>
            <person name="Kralova S."/>
            <person name="Sedo O."/>
            <person name="Kristofova L."/>
            <person name="Vrbovska V."/>
            <person name="Fuzik T."/>
            <person name="Petras P."/>
            <person name="Zdrahal Z."/>
            <person name="Ruzickova V."/>
            <person name="Doskar J."/>
            <person name="Pantucek R."/>
        </authorList>
    </citation>
    <scope>NUCLEOTIDE SEQUENCE [LARGE SCALE GENOMIC DNA]</scope>
    <source>
        <strain evidence="18 19">CCM 4927</strain>
    </source>
</reference>
<keyword evidence="11 14" id="KW-0255">Endonuclease</keyword>
<comment type="similarity">
    <text evidence="5 14 16">Belongs to the RNase HII family.</text>
</comment>
<evidence type="ECO:0000256" key="5">
    <source>
        <dbReference type="ARBA" id="ARBA00007383"/>
    </source>
</evidence>
<dbReference type="GO" id="GO:0005737">
    <property type="term" value="C:cytoplasm"/>
    <property type="evidence" value="ECO:0007669"/>
    <property type="project" value="UniProtKB-SubCell"/>
</dbReference>
<name>A0A2G5NS11_9STAP</name>
<dbReference type="NCBIfam" id="NF000595">
    <property type="entry name" value="PRK00015.1-3"/>
    <property type="match status" value="1"/>
</dbReference>
<keyword evidence="12 14" id="KW-0378">Hydrolase</keyword>
<evidence type="ECO:0000313" key="18">
    <source>
        <dbReference type="EMBL" id="RAI82823.1"/>
    </source>
</evidence>
<evidence type="ECO:0000256" key="2">
    <source>
        <dbReference type="ARBA" id="ARBA00001946"/>
    </source>
</evidence>
<keyword evidence="8 14" id="KW-0963">Cytoplasm</keyword>
<evidence type="ECO:0000256" key="16">
    <source>
        <dbReference type="RuleBase" id="RU003515"/>
    </source>
</evidence>
<dbReference type="PROSITE" id="PS51975">
    <property type="entry name" value="RNASE_H_2"/>
    <property type="match status" value="1"/>
</dbReference>
<evidence type="ECO:0000256" key="12">
    <source>
        <dbReference type="ARBA" id="ARBA00022801"/>
    </source>
</evidence>
<evidence type="ECO:0000256" key="10">
    <source>
        <dbReference type="ARBA" id="ARBA00022723"/>
    </source>
</evidence>
<dbReference type="HAMAP" id="MF_00052_B">
    <property type="entry name" value="RNase_HII_B"/>
    <property type="match status" value="1"/>
</dbReference>
<sequence length="255" mass="28342">MKSNDYNIAQLKSMIQTMPESELDAFFENETRAGAIKIKTQQHKIYEKEKQLIKQYDEMLLYENKYPGKVIAGIDEVGRGPLAGPVVACAVILNENHAFYGLNDSKQMSKLNRAKVEAELLENVTYAIGIATVEEIDAINIYEATKIAMLRAIEALPVTPDVLLIDAMKLQTGLIEESIIKGDSTSISIAAASVIAKEYRDRLMAELAKTYPGYDFENNAGYGTKKHLEGIATYGITPIHRKTFEPIKSIVTSNF</sequence>
<keyword evidence="19" id="KW-1185">Reference proteome</keyword>
<evidence type="ECO:0000256" key="4">
    <source>
        <dbReference type="ARBA" id="ARBA00004496"/>
    </source>
</evidence>
<evidence type="ECO:0000256" key="8">
    <source>
        <dbReference type="ARBA" id="ARBA00022490"/>
    </source>
</evidence>
<comment type="cofactor">
    <cofactor evidence="14 15">
        <name>Mn(2+)</name>
        <dbReference type="ChEBI" id="CHEBI:29035"/>
    </cofactor>
    <cofactor evidence="14 15">
        <name>Mg(2+)</name>
        <dbReference type="ChEBI" id="CHEBI:18420"/>
    </cofactor>
    <text evidence="14 15">Manganese or magnesium. Binds 1 divalent metal ion per monomer in the absence of substrate. May bind a second metal ion after substrate binding.</text>
</comment>
<feature type="binding site" evidence="14 15">
    <location>
        <position position="166"/>
    </location>
    <ligand>
        <name>a divalent metal cation</name>
        <dbReference type="ChEBI" id="CHEBI:60240"/>
    </ligand>
</feature>
<dbReference type="GO" id="GO:0032299">
    <property type="term" value="C:ribonuclease H2 complex"/>
    <property type="evidence" value="ECO:0007669"/>
    <property type="project" value="TreeGrafter"/>
</dbReference>
<dbReference type="Gene3D" id="3.30.420.10">
    <property type="entry name" value="Ribonuclease H-like superfamily/Ribonuclease H"/>
    <property type="match status" value="1"/>
</dbReference>
<dbReference type="EMBL" id="MJBI02000001">
    <property type="protein sequence ID" value="RAI82823.1"/>
    <property type="molecule type" value="Genomic_DNA"/>
</dbReference>
<proteinExistence type="inferred from homology"/>
<evidence type="ECO:0000256" key="1">
    <source>
        <dbReference type="ARBA" id="ARBA00000077"/>
    </source>
</evidence>
<evidence type="ECO:0000256" key="9">
    <source>
        <dbReference type="ARBA" id="ARBA00022722"/>
    </source>
</evidence>
<dbReference type="RefSeq" id="WP_099577690.1">
    <property type="nucleotide sequence ID" value="NZ_MJBI02000001.1"/>
</dbReference>
<dbReference type="Pfam" id="PF01351">
    <property type="entry name" value="RNase_HII"/>
    <property type="match status" value="1"/>
</dbReference>
<evidence type="ECO:0000256" key="13">
    <source>
        <dbReference type="ARBA" id="ARBA00023211"/>
    </source>
</evidence>
<keyword evidence="13 14" id="KW-0464">Manganese</keyword>
<dbReference type="InterPro" id="IPR024567">
    <property type="entry name" value="RNase_HII/HIII_dom"/>
</dbReference>
<dbReference type="GO" id="GO:0004523">
    <property type="term" value="F:RNA-DNA hybrid ribonuclease activity"/>
    <property type="evidence" value="ECO:0007669"/>
    <property type="project" value="UniProtKB-UniRule"/>
</dbReference>
<dbReference type="InterPro" id="IPR022898">
    <property type="entry name" value="RNase_HII"/>
</dbReference>
<evidence type="ECO:0000313" key="19">
    <source>
        <dbReference type="Proteomes" id="UP000229523"/>
    </source>
</evidence>
<dbReference type="GO" id="GO:0006298">
    <property type="term" value="P:mismatch repair"/>
    <property type="evidence" value="ECO:0007669"/>
    <property type="project" value="TreeGrafter"/>
</dbReference>
<feature type="binding site" evidence="14 15">
    <location>
        <position position="76"/>
    </location>
    <ligand>
        <name>a divalent metal cation</name>
        <dbReference type="ChEBI" id="CHEBI:60240"/>
    </ligand>
</feature>
<dbReference type="PANTHER" id="PTHR10954">
    <property type="entry name" value="RIBONUCLEASE H2 SUBUNIT A"/>
    <property type="match status" value="1"/>
</dbReference>
<dbReference type="InterPro" id="IPR001352">
    <property type="entry name" value="RNase_HII/HIII"/>
</dbReference>
<dbReference type="CDD" id="cd07182">
    <property type="entry name" value="RNase_HII_bacteria_HII_like"/>
    <property type="match status" value="1"/>
</dbReference>
<evidence type="ECO:0000256" key="6">
    <source>
        <dbReference type="ARBA" id="ARBA00012180"/>
    </source>
</evidence>
<comment type="cofactor">
    <cofactor evidence="2">
        <name>Mg(2+)</name>
        <dbReference type="ChEBI" id="CHEBI:18420"/>
    </cofactor>
</comment>
<evidence type="ECO:0000259" key="17">
    <source>
        <dbReference type="PROSITE" id="PS51975"/>
    </source>
</evidence>
<dbReference type="AlphaFoldDB" id="A0A2G5NS11"/>
<organism evidence="18 19">
    <name type="scientific">Macrococcoides goetzii</name>
    <dbReference type="NCBI Taxonomy" id="1891097"/>
    <lineage>
        <taxon>Bacteria</taxon>
        <taxon>Bacillati</taxon>
        <taxon>Bacillota</taxon>
        <taxon>Bacilli</taxon>
        <taxon>Bacillales</taxon>
        <taxon>Staphylococcaceae</taxon>
        <taxon>Macrococcoides</taxon>
    </lineage>
</organism>
<comment type="catalytic activity">
    <reaction evidence="1 14 15 16">
        <text>Endonucleolytic cleavage to 5'-phosphomonoester.</text>
        <dbReference type="EC" id="3.1.26.4"/>
    </reaction>
</comment>
<keyword evidence="9 14" id="KW-0540">Nuclease</keyword>
<comment type="subcellular location">
    <subcellularLocation>
        <location evidence="4 14">Cytoplasm</location>
    </subcellularLocation>
</comment>
<evidence type="ECO:0000256" key="11">
    <source>
        <dbReference type="ARBA" id="ARBA00022759"/>
    </source>
</evidence>
<dbReference type="InterPro" id="IPR012337">
    <property type="entry name" value="RNaseH-like_sf"/>
</dbReference>
<keyword evidence="10 14" id="KW-0479">Metal-binding</keyword>
<dbReference type="EC" id="3.1.26.4" evidence="6 14"/>
<dbReference type="PANTHER" id="PTHR10954:SF18">
    <property type="entry name" value="RIBONUCLEASE HII"/>
    <property type="match status" value="1"/>
</dbReference>
<dbReference type="GO" id="GO:0043137">
    <property type="term" value="P:DNA replication, removal of RNA primer"/>
    <property type="evidence" value="ECO:0007669"/>
    <property type="project" value="TreeGrafter"/>
</dbReference>
<protein>
    <recommendedName>
        <fullName evidence="7 14">Ribonuclease HII</fullName>
        <shortName evidence="14">RNase HII</shortName>
        <ecNumber evidence="6 14">3.1.26.4</ecNumber>
    </recommendedName>
</protein>
<evidence type="ECO:0000256" key="7">
    <source>
        <dbReference type="ARBA" id="ARBA00019179"/>
    </source>
</evidence>
<feature type="domain" description="RNase H type-2" evidence="17">
    <location>
        <begin position="69"/>
        <end position="255"/>
    </location>
</feature>
<dbReference type="SUPFAM" id="SSF53098">
    <property type="entry name" value="Ribonuclease H-like"/>
    <property type="match status" value="1"/>
</dbReference>
<dbReference type="NCBIfam" id="NF000594">
    <property type="entry name" value="PRK00015.1-1"/>
    <property type="match status" value="1"/>
</dbReference>
<dbReference type="Proteomes" id="UP000229523">
    <property type="component" value="Unassembled WGS sequence"/>
</dbReference>
<gene>
    <name evidence="14" type="primary">rnhB</name>
    <name evidence="18" type="ORF">BFS35_003820</name>
</gene>
<dbReference type="GO" id="GO:0003723">
    <property type="term" value="F:RNA binding"/>
    <property type="evidence" value="ECO:0007669"/>
    <property type="project" value="UniProtKB-UniRule"/>
</dbReference>
<evidence type="ECO:0000256" key="3">
    <source>
        <dbReference type="ARBA" id="ARBA00004065"/>
    </source>
</evidence>
<comment type="function">
    <text evidence="3 14 16">Endonuclease that specifically degrades the RNA of RNA-DNA hybrids.</text>
</comment>
<dbReference type="FunFam" id="3.30.420.10:FF:000006">
    <property type="entry name" value="Ribonuclease HII"/>
    <property type="match status" value="1"/>
</dbReference>
<accession>A0A2G5NS11</accession>
<dbReference type="GO" id="GO:0030145">
    <property type="term" value="F:manganese ion binding"/>
    <property type="evidence" value="ECO:0007669"/>
    <property type="project" value="UniProtKB-UniRule"/>
</dbReference>
<evidence type="ECO:0000256" key="14">
    <source>
        <dbReference type="HAMAP-Rule" id="MF_00052"/>
    </source>
</evidence>